<organism evidence="2 3">
    <name type="scientific">Paramagnetospirillum marisnigri</name>
    <dbReference type="NCBI Taxonomy" id="1285242"/>
    <lineage>
        <taxon>Bacteria</taxon>
        <taxon>Pseudomonadati</taxon>
        <taxon>Pseudomonadota</taxon>
        <taxon>Alphaproteobacteria</taxon>
        <taxon>Rhodospirillales</taxon>
        <taxon>Magnetospirillaceae</taxon>
        <taxon>Paramagnetospirillum</taxon>
    </lineage>
</organism>
<keyword evidence="3" id="KW-1185">Reference proteome</keyword>
<dbReference type="GO" id="GO:1901135">
    <property type="term" value="P:carbohydrate derivative metabolic process"/>
    <property type="evidence" value="ECO:0007669"/>
    <property type="project" value="InterPro"/>
</dbReference>
<comment type="caution">
    <text evidence="2">The sequence shown here is derived from an EMBL/GenBank/DDBJ whole genome shotgun (WGS) entry which is preliminary data.</text>
</comment>
<dbReference type="InterPro" id="IPR001347">
    <property type="entry name" value="SIS_dom"/>
</dbReference>
<reference evidence="2 3" key="1">
    <citation type="submission" date="2016-04" db="EMBL/GenBank/DDBJ databases">
        <title>Draft genome sequence of freshwater magnetotactic bacteria Magnetospirillum marisnigri SP-1 and Magnetospirillum moscoviense BB-1.</title>
        <authorList>
            <person name="Koziaeva V."/>
            <person name="Dziuba M.V."/>
            <person name="Ivanov T.M."/>
            <person name="Kuznetsov B."/>
            <person name="Grouzdev D.S."/>
        </authorList>
    </citation>
    <scope>NUCLEOTIDE SEQUENCE [LARGE SCALE GENOMIC DNA]</scope>
    <source>
        <strain evidence="2 3">SP-1</strain>
    </source>
</reference>
<dbReference type="SUPFAM" id="SSF53697">
    <property type="entry name" value="SIS domain"/>
    <property type="match status" value="1"/>
</dbReference>
<dbReference type="PANTHER" id="PTHR30390:SF8">
    <property type="entry name" value="SUGAR ISOMERASE (SIS)"/>
    <property type="match status" value="1"/>
</dbReference>
<dbReference type="EMBL" id="LWQT01000066">
    <property type="protein sequence ID" value="OAN49160.1"/>
    <property type="molecule type" value="Genomic_DNA"/>
</dbReference>
<dbReference type="OrthoDB" id="9810929at2"/>
<dbReference type="InterPro" id="IPR050099">
    <property type="entry name" value="SIS_GmhA/DiaA_subfam"/>
</dbReference>
<dbReference type="GO" id="GO:0016853">
    <property type="term" value="F:isomerase activity"/>
    <property type="evidence" value="ECO:0007669"/>
    <property type="project" value="UniProtKB-KW"/>
</dbReference>
<dbReference type="STRING" id="1285242.A6A04_03335"/>
<dbReference type="Gene3D" id="3.40.50.10490">
    <property type="entry name" value="Glucose-6-phosphate isomerase like protein, domain 1"/>
    <property type="match status" value="1"/>
</dbReference>
<dbReference type="PANTHER" id="PTHR30390">
    <property type="entry name" value="SEDOHEPTULOSE 7-PHOSPHATE ISOMERASE / DNAA INITIATOR-ASSOCIATING FACTOR FOR REPLICATION INITIATION"/>
    <property type="match status" value="1"/>
</dbReference>
<dbReference type="Proteomes" id="UP000078428">
    <property type="component" value="Unassembled WGS sequence"/>
</dbReference>
<dbReference type="InterPro" id="IPR035461">
    <property type="entry name" value="GmhA/DiaA"/>
</dbReference>
<dbReference type="Pfam" id="PF13580">
    <property type="entry name" value="SIS_2"/>
    <property type="match status" value="1"/>
</dbReference>
<keyword evidence="2" id="KW-0413">Isomerase</keyword>
<dbReference type="RefSeq" id="WP_068493519.1">
    <property type="nucleotide sequence ID" value="NZ_LWQT01000066.1"/>
</dbReference>
<proteinExistence type="predicted"/>
<protein>
    <submittedName>
        <fullName evidence="2">Phosphoheptose isomerase</fullName>
    </submittedName>
</protein>
<evidence type="ECO:0000313" key="2">
    <source>
        <dbReference type="EMBL" id="OAN49160.1"/>
    </source>
</evidence>
<dbReference type="GO" id="GO:0097367">
    <property type="term" value="F:carbohydrate derivative binding"/>
    <property type="evidence" value="ECO:0007669"/>
    <property type="project" value="InterPro"/>
</dbReference>
<dbReference type="CDD" id="cd05006">
    <property type="entry name" value="SIS_GmhA"/>
    <property type="match status" value="1"/>
</dbReference>
<dbReference type="InterPro" id="IPR046348">
    <property type="entry name" value="SIS_dom_sf"/>
</dbReference>
<sequence>MYFPEKPHSSIAAFYEAYSEKIAQALASVPKSALAAAEILLSGAMEADAHVYVCGNGGSAAISNHLVCDHVKGIQTDTSLKPRVHSLSATIEMITAIANDLDYAEVFAYQLRTFARPGDVLITISSSGDSENVVRAIQWAKANGVGTIALTGFTGGRTAKLADANLHVSADNYGIIEDVHQSLMHVLAQFIRMNRMPRDLVAARKF</sequence>
<evidence type="ECO:0000313" key="3">
    <source>
        <dbReference type="Proteomes" id="UP000078428"/>
    </source>
</evidence>
<gene>
    <name evidence="2" type="ORF">A6A04_03335</name>
</gene>
<accession>A0A178MKF2</accession>
<dbReference type="AlphaFoldDB" id="A0A178MKF2"/>
<feature type="domain" description="SIS" evidence="1">
    <location>
        <begin position="36"/>
        <end position="206"/>
    </location>
</feature>
<dbReference type="PROSITE" id="PS51464">
    <property type="entry name" value="SIS"/>
    <property type="match status" value="1"/>
</dbReference>
<evidence type="ECO:0000259" key="1">
    <source>
        <dbReference type="PROSITE" id="PS51464"/>
    </source>
</evidence>
<name>A0A178MKF2_9PROT</name>